<dbReference type="EMBL" id="CP044232">
    <property type="protein sequence ID" value="QEW02538.1"/>
    <property type="molecule type" value="Genomic_DNA"/>
</dbReference>
<dbReference type="Pfam" id="PF20242">
    <property type="entry name" value="Emfourin"/>
    <property type="match status" value="1"/>
</dbReference>
<keyword evidence="2" id="KW-1185">Reference proteome</keyword>
<reference evidence="2" key="1">
    <citation type="submission" date="2019-09" db="EMBL/GenBank/DDBJ databases">
        <title>Mumia zhuanghuii sp. nov. isolated from the intestinal contents of plateau pika (Ochotona curzoniae) in the Qinghai-Tibet plateau of China.</title>
        <authorList>
            <person name="Tian Z."/>
        </authorList>
    </citation>
    <scope>NUCLEOTIDE SEQUENCE [LARGE SCALE GENOMIC DNA]</scope>
    <source>
        <strain evidence="2">L-031</strain>
    </source>
</reference>
<gene>
    <name evidence="1" type="ORF">F6J85_05095</name>
</gene>
<name>A0A5J6L216_9MICO</name>
<dbReference type="Proteomes" id="UP000325516">
    <property type="component" value="Chromosome"/>
</dbReference>
<dbReference type="KEGG" id="mlz:F6J85_05095"/>
<organism evidence="1 2">
    <name type="scientific">Microbacterium lushaniae</name>
    <dbReference type="NCBI Taxonomy" id="2614639"/>
    <lineage>
        <taxon>Bacteria</taxon>
        <taxon>Bacillati</taxon>
        <taxon>Actinomycetota</taxon>
        <taxon>Actinomycetes</taxon>
        <taxon>Micrococcales</taxon>
        <taxon>Microbacteriaceae</taxon>
        <taxon>Microbacterium</taxon>
    </lineage>
</organism>
<sequence length="105" mass="11714">MDHPQSDDPQRRDANRVVVTVTRTGGIAGRRRLWRAEPPPDDTARWEELLGRCPWDEVAAGGAGGDRFVWAIRAVDDRTREAELADARLQGPWRELVDAVRAAAS</sequence>
<dbReference type="InterPro" id="IPR049457">
    <property type="entry name" value="Emfourin"/>
</dbReference>
<protein>
    <submittedName>
        <fullName evidence="1">Uncharacterized protein</fullName>
    </submittedName>
</protein>
<evidence type="ECO:0000313" key="1">
    <source>
        <dbReference type="EMBL" id="QEW02538.1"/>
    </source>
</evidence>
<evidence type="ECO:0000313" key="2">
    <source>
        <dbReference type="Proteomes" id="UP000325516"/>
    </source>
</evidence>
<dbReference type="AlphaFoldDB" id="A0A5J6L216"/>
<proteinExistence type="predicted"/>
<accession>A0A5J6L216</accession>